<dbReference type="InterPro" id="IPR038375">
    <property type="entry name" value="NDUFAF7_sf"/>
</dbReference>
<dbReference type="AlphaFoldDB" id="A0A2M9G2S9"/>
<sequence length="364" mass="38454">MNGLEARIRAEIERDGPMPLDRYMALALTDPVHGYYMGRDPLGAGGDFITAPEISQMFGELLGLWLADCWQRAGEPRDAILAELGPGRGTLMADALRAIGRAAPAMLEHAALWLVEASPALKAMQRDRLEGAGARWAGTVEDLPDGPLFLIANEFFDALPVRQVARRGEGLAERAVGLTGGELAFVDAPLARPLPYDTPELADGEVFELCEAGQETAALIGRRIAGQGGAALIVDYGHGVSAPGDTVQAMRNHAFHPVLSEPGSADLTAHVDFAVLARAAAGDGAAVHGPIGQRQLLLRLGIEARLGQLMKNADQATADGLAAGFRRLTDPEFMGHLFKALAVSPADQLTPAGFADEDAYSRNA</sequence>
<dbReference type="OrthoDB" id="9794208at2"/>
<gene>
    <name evidence="3" type="ORF">CVT23_09480</name>
</gene>
<dbReference type="EMBL" id="PHIG01000031">
    <property type="protein sequence ID" value="PJK29986.1"/>
    <property type="molecule type" value="Genomic_DNA"/>
</dbReference>
<dbReference type="Proteomes" id="UP000229498">
    <property type="component" value="Unassembled WGS sequence"/>
</dbReference>
<dbReference type="GO" id="GO:0035243">
    <property type="term" value="F:protein-arginine omega-N symmetric methyltransferase activity"/>
    <property type="evidence" value="ECO:0007669"/>
    <property type="project" value="TreeGrafter"/>
</dbReference>
<reference evidence="3 4" key="1">
    <citation type="submission" date="2017-11" db="EMBL/GenBank/DDBJ databases">
        <title>Draft genome sequence of Rhizobiales bacterium SY3-13.</title>
        <authorList>
            <person name="Sun C."/>
        </authorList>
    </citation>
    <scope>NUCLEOTIDE SEQUENCE [LARGE SCALE GENOMIC DNA]</scope>
    <source>
        <strain evidence="3 4">SY3-13</strain>
    </source>
</reference>
<dbReference type="Gene3D" id="3.40.50.12710">
    <property type="match status" value="1"/>
</dbReference>
<organism evidence="3 4">
    <name type="scientific">Minwuia thermotolerans</name>
    <dbReference type="NCBI Taxonomy" id="2056226"/>
    <lineage>
        <taxon>Bacteria</taxon>
        <taxon>Pseudomonadati</taxon>
        <taxon>Pseudomonadota</taxon>
        <taxon>Alphaproteobacteria</taxon>
        <taxon>Minwuiales</taxon>
        <taxon>Minwuiaceae</taxon>
        <taxon>Minwuia</taxon>
    </lineage>
</organism>
<evidence type="ECO:0000256" key="1">
    <source>
        <dbReference type="ARBA" id="ARBA00022603"/>
    </source>
</evidence>
<dbReference type="Pfam" id="PF02636">
    <property type="entry name" value="Methyltransf_28"/>
    <property type="match status" value="1"/>
</dbReference>
<dbReference type="PANTHER" id="PTHR12049">
    <property type="entry name" value="PROTEIN ARGININE METHYLTRANSFERASE NDUFAF7, MITOCHONDRIAL"/>
    <property type="match status" value="1"/>
</dbReference>
<dbReference type="RefSeq" id="WP_109793260.1">
    <property type="nucleotide sequence ID" value="NZ_PHIG01000031.1"/>
</dbReference>
<comment type="caution">
    <text evidence="3">The sequence shown here is derived from an EMBL/GenBank/DDBJ whole genome shotgun (WGS) entry which is preliminary data.</text>
</comment>
<evidence type="ECO:0000256" key="2">
    <source>
        <dbReference type="ARBA" id="ARBA00022679"/>
    </source>
</evidence>
<dbReference type="InterPro" id="IPR003788">
    <property type="entry name" value="NDUFAF7"/>
</dbReference>
<dbReference type="InterPro" id="IPR029063">
    <property type="entry name" value="SAM-dependent_MTases_sf"/>
</dbReference>
<keyword evidence="4" id="KW-1185">Reference proteome</keyword>
<accession>A0A2M9G2S9</accession>
<evidence type="ECO:0000313" key="3">
    <source>
        <dbReference type="EMBL" id="PJK29986.1"/>
    </source>
</evidence>
<keyword evidence="2 3" id="KW-0808">Transferase</keyword>
<protein>
    <submittedName>
        <fullName evidence="3">Methyltransferase</fullName>
    </submittedName>
</protein>
<dbReference type="SUPFAM" id="SSF53335">
    <property type="entry name" value="S-adenosyl-L-methionine-dependent methyltransferases"/>
    <property type="match status" value="1"/>
</dbReference>
<dbReference type="GO" id="GO:0032259">
    <property type="term" value="P:methylation"/>
    <property type="evidence" value="ECO:0007669"/>
    <property type="project" value="UniProtKB-KW"/>
</dbReference>
<proteinExistence type="predicted"/>
<name>A0A2M9G2S9_9PROT</name>
<evidence type="ECO:0000313" key="4">
    <source>
        <dbReference type="Proteomes" id="UP000229498"/>
    </source>
</evidence>
<keyword evidence="1 3" id="KW-0489">Methyltransferase</keyword>
<dbReference type="PANTHER" id="PTHR12049:SF7">
    <property type="entry name" value="PROTEIN ARGININE METHYLTRANSFERASE NDUFAF7, MITOCHONDRIAL"/>
    <property type="match status" value="1"/>
</dbReference>